<accession>A0A2P8CWE1</accession>
<sequence length="249" mass="28213">MLRAIPYLLIALLILAPGLVSAQFAGRGKITYERKTNVKQKTQTEKQDEFTQSLLSKMAPVTISEFSLAFDENQSRYQFEKEREVTGVVFGWGKIARENTVFTDFRTGKVSSLKQVYENNYLVEDSIRRFRWKIEDEVRVIAGYNCRKAVTRICDSVVVVAFYSEQILVSGGPEGFNGLPGMILGLAIPRLYTTWFASAVTLETPEIAVLQPGRKQKKASNQQLLEALHKGTDGWDKDYTTALNWWLAL</sequence>
<evidence type="ECO:0000313" key="2">
    <source>
        <dbReference type="Proteomes" id="UP000240572"/>
    </source>
</evidence>
<dbReference type="NCBIfam" id="TIGR01200">
    <property type="entry name" value="GLPGLI"/>
    <property type="match status" value="1"/>
</dbReference>
<dbReference type="InterPro" id="IPR005901">
    <property type="entry name" value="GLPGLI"/>
</dbReference>
<gene>
    <name evidence="1" type="ORF">B0I18_11268</name>
</gene>
<dbReference type="OrthoDB" id="1440774at2"/>
<protein>
    <submittedName>
        <fullName evidence="1">GLPGLI family protein</fullName>
    </submittedName>
</protein>
<comment type="caution">
    <text evidence="1">The sequence shown here is derived from an EMBL/GenBank/DDBJ whole genome shotgun (WGS) entry which is preliminary data.</text>
</comment>
<dbReference type="Proteomes" id="UP000240572">
    <property type="component" value="Unassembled WGS sequence"/>
</dbReference>
<proteinExistence type="predicted"/>
<dbReference type="Pfam" id="PF09697">
    <property type="entry name" value="Porph_ging"/>
    <property type="match status" value="1"/>
</dbReference>
<evidence type="ECO:0000313" key="1">
    <source>
        <dbReference type="EMBL" id="PSK89267.1"/>
    </source>
</evidence>
<organism evidence="1 2">
    <name type="scientific">Taibaiella chishuiensis</name>
    <dbReference type="NCBI Taxonomy" id="1434707"/>
    <lineage>
        <taxon>Bacteria</taxon>
        <taxon>Pseudomonadati</taxon>
        <taxon>Bacteroidota</taxon>
        <taxon>Chitinophagia</taxon>
        <taxon>Chitinophagales</taxon>
        <taxon>Chitinophagaceae</taxon>
        <taxon>Taibaiella</taxon>
    </lineage>
</organism>
<dbReference type="AlphaFoldDB" id="A0A2P8CWE1"/>
<dbReference type="RefSeq" id="WP_106524920.1">
    <property type="nucleotide sequence ID" value="NZ_PYGD01000012.1"/>
</dbReference>
<keyword evidence="2" id="KW-1185">Reference proteome</keyword>
<reference evidence="1 2" key="1">
    <citation type="submission" date="2018-03" db="EMBL/GenBank/DDBJ databases">
        <title>Genomic Encyclopedia of Type Strains, Phase III (KMG-III): the genomes of soil and plant-associated and newly described type strains.</title>
        <authorList>
            <person name="Whitman W."/>
        </authorList>
    </citation>
    <scope>NUCLEOTIDE SEQUENCE [LARGE SCALE GENOMIC DNA]</scope>
    <source>
        <strain evidence="1 2">CGMCC 1.12700</strain>
    </source>
</reference>
<name>A0A2P8CWE1_9BACT</name>
<dbReference type="EMBL" id="PYGD01000012">
    <property type="protein sequence ID" value="PSK89267.1"/>
    <property type="molecule type" value="Genomic_DNA"/>
</dbReference>